<reference evidence="17" key="1">
    <citation type="submission" date="2018-05" db="EMBL/GenBank/DDBJ databases">
        <authorList>
            <person name="Lanie J.A."/>
            <person name="Ng W.-L."/>
            <person name="Kazmierczak K.M."/>
            <person name="Andrzejewski T.M."/>
            <person name="Davidsen T.M."/>
            <person name="Wayne K.J."/>
            <person name="Tettelin H."/>
            <person name="Glass J.I."/>
            <person name="Rusch D."/>
            <person name="Podicherti R."/>
            <person name="Tsui H.-C.T."/>
            <person name="Winkler M.E."/>
        </authorList>
    </citation>
    <scope>NUCLEOTIDE SEQUENCE</scope>
</reference>
<evidence type="ECO:0000256" key="14">
    <source>
        <dbReference type="ARBA" id="ARBA00048493"/>
    </source>
</evidence>
<dbReference type="InterPro" id="IPR029044">
    <property type="entry name" value="Nucleotide-diphossugar_trans"/>
</dbReference>
<evidence type="ECO:0000256" key="4">
    <source>
        <dbReference type="ARBA" id="ARBA00022695"/>
    </source>
</evidence>
<dbReference type="GO" id="GO:0009252">
    <property type="term" value="P:peptidoglycan biosynthetic process"/>
    <property type="evidence" value="ECO:0007669"/>
    <property type="project" value="UniProtKB-KW"/>
</dbReference>
<dbReference type="GO" id="GO:0008360">
    <property type="term" value="P:regulation of cell shape"/>
    <property type="evidence" value="ECO:0007669"/>
    <property type="project" value="UniProtKB-KW"/>
</dbReference>
<evidence type="ECO:0000256" key="13">
    <source>
        <dbReference type="ARBA" id="ARBA00048247"/>
    </source>
</evidence>
<keyword evidence="11" id="KW-0012">Acyltransferase</keyword>
<dbReference type="PANTHER" id="PTHR43584:SF3">
    <property type="entry name" value="BIFUNCTIONAL PROTEIN GLMU"/>
    <property type="match status" value="1"/>
</dbReference>
<evidence type="ECO:0000259" key="15">
    <source>
        <dbReference type="Pfam" id="PF12804"/>
    </source>
</evidence>
<keyword evidence="9" id="KW-0573">Peptidoglycan synthesis</keyword>
<keyword evidence="3" id="KW-0808">Transferase</keyword>
<evidence type="ECO:0000259" key="16">
    <source>
        <dbReference type="Pfam" id="PF25087"/>
    </source>
</evidence>
<evidence type="ECO:0000256" key="7">
    <source>
        <dbReference type="ARBA" id="ARBA00022842"/>
    </source>
</evidence>
<dbReference type="PANTHER" id="PTHR43584">
    <property type="entry name" value="NUCLEOTIDYL TRANSFERASE"/>
    <property type="match status" value="1"/>
</dbReference>
<keyword evidence="8" id="KW-0133">Cell shape</keyword>
<dbReference type="SUPFAM" id="SSF53448">
    <property type="entry name" value="Nucleotide-diphospho-sugar transferases"/>
    <property type="match status" value="1"/>
</dbReference>
<gene>
    <name evidence="17" type="ORF">METZ01_LOCUS123026</name>
</gene>
<evidence type="ECO:0000256" key="12">
    <source>
        <dbReference type="ARBA" id="ARBA00023316"/>
    </source>
</evidence>
<dbReference type="AlphaFoldDB" id="A0A381Y0E8"/>
<dbReference type="NCBIfam" id="TIGR01173">
    <property type="entry name" value="glmU"/>
    <property type="match status" value="1"/>
</dbReference>
<evidence type="ECO:0000256" key="10">
    <source>
        <dbReference type="ARBA" id="ARBA00023268"/>
    </source>
</evidence>
<sequence>MTVEVIVLAAGKGARMSSNRPKVLHDLAGRPLLEHVITTLGTLETSRVHVVYGHGAEQILALSENWPGINWVCQAQQLGTGHAVLQALPAVADSAQILVVYGDVPLIRSQTLKAVMQAAGREHLAVLTCELSDPTGYGRILRNPDGRVTGIVEEKDASPAQQAISEINTGFLAAPAARLKEWLNVVDNNNSQGEYYLTDIVSHAVAAGIEVVTCSASDRDEIRGVNTQGELARLERVYQLRQAERFMNNGLSLRDPARFDVRGTLVFAADCSIDVNVVIAGSVTFGERVSIGANCFLRDCTLGDDVTVNANSVLEGATVGAGCSIGPFARLRPGTELAEKARVGNFVELKAARLGHGSKANHLAYVGDADVGNNVNIAAGVITCNYDGANK</sequence>
<feature type="domain" description="MobA-like NTP transferase" evidence="15">
    <location>
        <begin position="5"/>
        <end position="127"/>
    </location>
</feature>
<keyword evidence="4" id="KW-0548">Nucleotidyltransferase</keyword>
<dbReference type="InterPro" id="IPR005882">
    <property type="entry name" value="Bifunctional_GlmU"/>
</dbReference>
<dbReference type="InterPro" id="IPR056729">
    <property type="entry name" value="GMPPB_C"/>
</dbReference>
<keyword evidence="2" id="KW-0963">Cytoplasm</keyword>
<keyword evidence="7" id="KW-0460">Magnesium</keyword>
<dbReference type="GO" id="GO:0000287">
    <property type="term" value="F:magnesium ion binding"/>
    <property type="evidence" value="ECO:0007669"/>
    <property type="project" value="InterPro"/>
</dbReference>
<dbReference type="EMBL" id="UINC01016948">
    <property type="protein sequence ID" value="SVA70172.1"/>
    <property type="molecule type" value="Genomic_DNA"/>
</dbReference>
<comment type="catalytic activity">
    <reaction evidence="14">
        <text>N-acetyl-alpha-D-glucosamine 1-phosphate + UTP + H(+) = UDP-N-acetyl-alpha-D-glucosamine + diphosphate</text>
        <dbReference type="Rhea" id="RHEA:13509"/>
        <dbReference type="ChEBI" id="CHEBI:15378"/>
        <dbReference type="ChEBI" id="CHEBI:33019"/>
        <dbReference type="ChEBI" id="CHEBI:46398"/>
        <dbReference type="ChEBI" id="CHEBI:57705"/>
        <dbReference type="ChEBI" id="CHEBI:57776"/>
        <dbReference type="EC" id="2.7.7.23"/>
    </reaction>
</comment>
<feature type="non-terminal residue" evidence="17">
    <location>
        <position position="391"/>
    </location>
</feature>
<dbReference type="GO" id="GO:0000902">
    <property type="term" value="P:cell morphogenesis"/>
    <property type="evidence" value="ECO:0007669"/>
    <property type="project" value="InterPro"/>
</dbReference>
<organism evidence="17">
    <name type="scientific">marine metagenome</name>
    <dbReference type="NCBI Taxonomy" id="408172"/>
    <lineage>
        <taxon>unclassified sequences</taxon>
        <taxon>metagenomes</taxon>
        <taxon>ecological metagenomes</taxon>
    </lineage>
</organism>
<evidence type="ECO:0000256" key="9">
    <source>
        <dbReference type="ARBA" id="ARBA00022984"/>
    </source>
</evidence>
<evidence type="ECO:0000256" key="6">
    <source>
        <dbReference type="ARBA" id="ARBA00022737"/>
    </source>
</evidence>
<dbReference type="InterPro" id="IPR011004">
    <property type="entry name" value="Trimer_LpxA-like_sf"/>
</dbReference>
<evidence type="ECO:0000313" key="17">
    <source>
        <dbReference type="EMBL" id="SVA70172.1"/>
    </source>
</evidence>
<proteinExistence type="inferred from homology"/>
<dbReference type="InterPro" id="IPR050065">
    <property type="entry name" value="GlmU-like"/>
</dbReference>
<feature type="domain" description="Mannose-1-phosphate guanyltransferase C-terminal" evidence="16">
    <location>
        <begin position="263"/>
        <end position="350"/>
    </location>
</feature>
<evidence type="ECO:0000256" key="8">
    <source>
        <dbReference type="ARBA" id="ARBA00022960"/>
    </source>
</evidence>
<evidence type="ECO:0000256" key="3">
    <source>
        <dbReference type="ARBA" id="ARBA00022679"/>
    </source>
</evidence>
<keyword evidence="12" id="KW-0961">Cell wall biogenesis/degradation</keyword>
<dbReference type="Pfam" id="PF12804">
    <property type="entry name" value="NTP_transf_3"/>
    <property type="match status" value="1"/>
</dbReference>
<comment type="cofactor">
    <cofactor evidence="1">
        <name>Mg(2+)</name>
        <dbReference type="ChEBI" id="CHEBI:18420"/>
    </cofactor>
</comment>
<dbReference type="GO" id="GO:0005737">
    <property type="term" value="C:cytoplasm"/>
    <property type="evidence" value="ECO:0007669"/>
    <property type="project" value="InterPro"/>
</dbReference>
<name>A0A381Y0E8_9ZZZZ</name>
<keyword evidence="10" id="KW-0511">Multifunctional enzyme</keyword>
<keyword evidence="5" id="KW-0479">Metal-binding</keyword>
<dbReference type="HAMAP" id="MF_01631">
    <property type="entry name" value="GlmU"/>
    <property type="match status" value="1"/>
</dbReference>
<dbReference type="GO" id="GO:0003977">
    <property type="term" value="F:UDP-N-acetylglucosamine diphosphorylase activity"/>
    <property type="evidence" value="ECO:0007669"/>
    <property type="project" value="UniProtKB-EC"/>
</dbReference>
<comment type="catalytic activity">
    <reaction evidence="13">
        <text>alpha-D-glucosamine 1-phosphate + acetyl-CoA = N-acetyl-alpha-D-glucosamine 1-phosphate + CoA + H(+)</text>
        <dbReference type="Rhea" id="RHEA:13725"/>
        <dbReference type="ChEBI" id="CHEBI:15378"/>
        <dbReference type="ChEBI" id="CHEBI:57287"/>
        <dbReference type="ChEBI" id="CHEBI:57288"/>
        <dbReference type="ChEBI" id="CHEBI:57776"/>
        <dbReference type="ChEBI" id="CHEBI:58516"/>
        <dbReference type="EC" id="2.3.1.157"/>
    </reaction>
</comment>
<dbReference type="SUPFAM" id="SSF51161">
    <property type="entry name" value="Trimeric LpxA-like enzymes"/>
    <property type="match status" value="1"/>
</dbReference>
<dbReference type="Pfam" id="PF25087">
    <property type="entry name" value="GMPPB_C"/>
    <property type="match status" value="1"/>
</dbReference>
<dbReference type="Gene3D" id="2.160.10.10">
    <property type="entry name" value="Hexapeptide repeat proteins"/>
    <property type="match status" value="1"/>
</dbReference>
<dbReference type="Gene3D" id="3.90.550.10">
    <property type="entry name" value="Spore Coat Polysaccharide Biosynthesis Protein SpsA, Chain A"/>
    <property type="match status" value="1"/>
</dbReference>
<accession>A0A381Y0E8</accession>
<dbReference type="GO" id="GO:0006048">
    <property type="term" value="P:UDP-N-acetylglucosamine biosynthetic process"/>
    <property type="evidence" value="ECO:0007669"/>
    <property type="project" value="InterPro"/>
</dbReference>
<dbReference type="InterPro" id="IPR025877">
    <property type="entry name" value="MobA-like_NTP_Trfase"/>
</dbReference>
<dbReference type="GO" id="GO:0019134">
    <property type="term" value="F:glucosamine-1-phosphate N-acetyltransferase activity"/>
    <property type="evidence" value="ECO:0007669"/>
    <property type="project" value="UniProtKB-EC"/>
</dbReference>
<evidence type="ECO:0000256" key="2">
    <source>
        <dbReference type="ARBA" id="ARBA00022490"/>
    </source>
</evidence>
<dbReference type="GO" id="GO:0071555">
    <property type="term" value="P:cell wall organization"/>
    <property type="evidence" value="ECO:0007669"/>
    <property type="project" value="UniProtKB-KW"/>
</dbReference>
<protein>
    <submittedName>
        <fullName evidence="17">Uncharacterized protein</fullName>
    </submittedName>
</protein>
<dbReference type="CDD" id="cd02540">
    <property type="entry name" value="GT2_GlmU_N_bac"/>
    <property type="match status" value="1"/>
</dbReference>
<evidence type="ECO:0000256" key="11">
    <source>
        <dbReference type="ARBA" id="ARBA00023315"/>
    </source>
</evidence>
<evidence type="ECO:0000256" key="5">
    <source>
        <dbReference type="ARBA" id="ARBA00022723"/>
    </source>
</evidence>
<keyword evidence="6" id="KW-0677">Repeat</keyword>
<evidence type="ECO:0000256" key="1">
    <source>
        <dbReference type="ARBA" id="ARBA00001946"/>
    </source>
</evidence>